<name>A0A1F8DSC9_9BACT</name>
<keyword evidence="3" id="KW-0324">Glycolysis</keyword>
<proteinExistence type="inferred from homology"/>
<dbReference type="SUPFAM" id="SSF51351">
    <property type="entry name" value="Triosephosphate isomerase (TIM)"/>
    <property type="match status" value="1"/>
</dbReference>
<dbReference type="GO" id="GO:0019563">
    <property type="term" value="P:glycerol catabolic process"/>
    <property type="evidence" value="ECO:0007669"/>
    <property type="project" value="TreeGrafter"/>
</dbReference>
<keyword evidence="3" id="KW-0312">Gluconeogenesis</keyword>
<comment type="pathway">
    <text evidence="3">Carbohydrate degradation; glycolysis; D-glyceraldehyde 3-phosphate from glycerone phosphate: step 1/1.</text>
</comment>
<dbReference type="AlphaFoldDB" id="A0A1F8DSC9"/>
<evidence type="ECO:0000256" key="2">
    <source>
        <dbReference type="ARBA" id="ARBA00023235"/>
    </source>
</evidence>
<comment type="caution">
    <text evidence="4">The sequence shown here is derived from an EMBL/GenBank/DDBJ whole genome shotgun (WGS) entry which is preliminary data.</text>
</comment>
<reference evidence="4 5" key="1">
    <citation type="journal article" date="2016" name="Nat. Commun.">
        <title>Thousands of microbial genomes shed light on interconnected biogeochemical processes in an aquifer system.</title>
        <authorList>
            <person name="Anantharaman K."/>
            <person name="Brown C.T."/>
            <person name="Hug L.A."/>
            <person name="Sharon I."/>
            <person name="Castelle C.J."/>
            <person name="Probst A.J."/>
            <person name="Thomas B.C."/>
            <person name="Singh A."/>
            <person name="Wilkins M.J."/>
            <person name="Karaoz U."/>
            <person name="Brodie E.L."/>
            <person name="Williams K.H."/>
            <person name="Hubbard S.S."/>
            <person name="Banfield J.F."/>
        </authorList>
    </citation>
    <scope>NUCLEOTIDE SEQUENCE [LARGE SCALE GENOMIC DNA]</scope>
</reference>
<comment type="subcellular location">
    <subcellularLocation>
        <location evidence="3">Cytoplasm</location>
    </subcellularLocation>
</comment>
<dbReference type="EC" id="5.3.1.1" evidence="3"/>
<evidence type="ECO:0000313" key="5">
    <source>
        <dbReference type="Proteomes" id="UP000178946"/>
    </source>
</evidence>
<evidence type="ECO:0000256" key="3">
    <source>
        <dbReference type="RuleBase" id="RU363013"/>
    </source>
</evidence>
<dbReference type="GO" id="GO:0006094">
    <property type="term" value="P:gluconeogenesis"/>
    <property type="evidence" value="ECO:0007669"/>
    <property type="project" value="UniProtKB-UniPathway"/>
</dbReference>
<evidence type="ECO:0000313" key="4">
    <source>
        <dbReference type="EMBL" id="OGM91537.1"/>
    </source>
</evidence>
<dbReference type="Proteomes" id="UP000178946">
    <property type="component" value="Unassembled WGS sequence"/>
</dbReference>
<accession>A0A1F8DSC9</accession>
<dbReference type="STRING" id="1802557.A3A20_01145"/>
<comment type="subunit">
    <text evidence="3">Homodimer.</text>
</comment>
<keyword evidence="2 3" id="KW-0413">Isomerase</keyword>
<dbReference type="InterPro" id="IPR035990">
    <property type="entry name" value="TIM_sf"/>
</dbReference>
<dbReference type="InterPro" id="IPR020861">
    <property type="entry name" value="Triosephosphate_isomerase_AS"/>
</dbReference>
<dbReference type="InterPro" id="IPR013785">
    <property type="entry name" value="Aldolase_TIM"/>
</dbReference>
<dbReference type="GO" id="GO:0004807">
    <property type="term" value="F:triose-phosphate isomerase activity"/>
    <property type="evidence" value="ECO:0007669"/>
    <property type="project" value="UniProtKB-UniRule"/>
</dbReference>
<organism evidence="4 5">
    <name type="scientific">Candidatus Wolfebacteria bacterium RIFCSPLOWO2_01_FULL_45_19</name>
    <dbReference type="NCBI Taxonomy" id="1802557"/>
    <lineage>
        <taxon>Bacteria</taxon>
        <taxon>Candidatus Wolfeibacteriota</taxon>
    </lineage>
</organism>
<dbReference type="Pfam" id="PF00121">
    <property type="entry name" value="TIM"/>
    <property type="match status" value="1"/>
</dbReference>
<comment type="similarity">
    <text evidence="1 3">Belongs to the triosephosphate isomerase family.</text>
</comment>
<dbReference type="NCBIfam" id="TIGR00419">
    <property type="entry name" value="tim"/>
    <property type="match status" value="1"/>
</dbReference>
<dbReference type="CDD" id="cd00311">
    <property type="entry name" value="TIM"/>
    <property type="match status" value="1"/>
</dbReference>
<dbReference type="UniPathway" id="UPA00138"/>
<dbReference type="PANTHER" id="PTHR21139">
    <property type="entry name" value="TRIOSEPHOSPHATE ISOMERASE"/>
    <property type="match status" value="1"/>
</dbReference>
<comment type="pathway">
    <text evidence="3">Carbohydrate biosynthesis; gluconeogenesis.</text>
</comment>
<dbReference type="InterPro" id="IPR000652">
    <property type="entry name" value="Triosephosphate_isomerase"/>
</dbReference>
<dbReference type="GO" id="GO:0005829">
    <property type="term" value="C:cytosol"/>
    <property type="evidence" value="ECO:0007669"/>
    <property type="project" value="TreeGrafter"/>
</dbReference>
<dbReference type="PROSITE" id="PS51440">
    <property type="entry name" value="TIM_2"/>
    <property type="match status" value="1"/>
</dbReference>
<sequence length="245" mass="26628">MNKLLIANWKMNPETLREAVRLARAEDLSGVVVAPPFVYLESAGKALRNAHLGAQDVSLSEPRAVTGEISPVMLKNLGVKFVIVGHSERRALGETDEMINKKVIAALKAGLKVVLCVGEPSRPMTRTKNYVKNQLEKDLAGLLKLKAKSSKLIIAYEPVWAIGTGTPDNPKTAAEMISYIKKLLKAKSLKLKAVKVLYGGSVTAKNSAGFFKRPEIDGALVGGASLNAKEFRKIWGNCFIKYGRV</sequence>
<evidence type="ECO:0000256" key="1">
    <source>
        <dbReference type="ARBA" id="ARBA00007422"/>
    </source>
</evidence>
<protein>
    <recommendedName>
        <fullName evidence="3">Triosephosphate isomerase</fullName>
        <ecNumber evidence="3">5.3.1.1</ecNumber>
    </recommendedName>
</protein>
<comment type="catalytic activity">
    <reaction evidence="3">
        <text>D-glyceraldehyde 3-phosphate = dihydroxyacetone phosphate</text>
        <dbReference type="Rhea" id="RHEA:18585"/>
        <dbReference type="ChEBI" id="CHEBI:57642"/>
        <dbReference type="ChEBI" id="CHEBI:59776"/>
        <dbReference type="EC" id="5.3.1.1"/>
    </reaction>
</comment>
<dbReference type="PANTHER" id="PTHR21139:SF42">
    <property type="entry name" value="TRIOSEPHOSPHATE ISOMERASE"/>
    <property type="match status" value="1"/>
</dbReference>
<dbReference type="GO" id="GO:0046166">
    <property type="term" value="P:glyceraldehyde-3-phosphate biosynthetic process"/>
    <property type="evidence" value="ECO:0007669"/>
    <property type="project" value="TreeGrafter"/>
</dbReference>
<dbReference type="Gene3D" id="3.20.20.70">
    <property type="entry name" value="Aldolase class I"/>
    <property type="match status" value="1"/>
</dbReference>
<dbReference type="PROSITE" id="PS00171">
    <property type="entry name" value="TIM_1"/>
    <property type="match status" value="1"/>
</dbReference>
<dbReference type="GO" id="GO:0006096">
    <property type="term" value="P:glycolytic process"/>
    <property type="evidence" value="ECO:0007669"/>
    <property type="project" value="UniProtKB-UniRule"/>
</dbReference>
<dbReference type="UniPathway" id="UPA00109">
    <property type="reaction ID" value="UER00189"/>
</dbReference>
<dbReference type="EMBL" id="MGIR01000001">
    <property type="protein sequence ID" value="OGM91537.1"/>
    <property type="molecule type" value="Genomic_DNA"/>
</dbReference>
<keyword evidence="3" id="KW-0963">Cytoplasm</keyword>
<gene>
    <name evidence="4" type="ORF">A3A20_01145</name>
</gene>